<evidence type="ECO:0000256" key="13">
    <source>
        <dbReference type="ARBA" id="ARBA00049339"/>
    </source>
</evidence>
<evidence type="ECO:0000313" key="17">
    <source>
        <dbReference type="Proteomes" id="UP000694867"/>
    </source>
</evidence>
<dbReference type="Pfam" id="PF05746">
    <property type="entry name" value="DALR_1"/>
    <property type="match status" value="1"/>
</dbReference>
<keyword evidence="6 15" id="KW-0436">Ligase</keyword>
<evidence type="ECO:0000313" key="18">
    <source>
        <dbReference type="RefSeq" id="XP_003743474.2"/>
    </source>
</evidence>
<dbReference type="GO" id="GO:0032543">
    <property type="term" value="P:mitochondrial translation"/>
    <property type="evidence" value="ECO:0007669"/>
    <property type="project" value="TreeGrafter"/>
</dbReference>
<evidence type="ECO:0000256" key="2">
    <source>
        <dbReference type="ARBA" id="ARBA00005594"/>
    </source>
</evidence>
<comment type="function">
    <text evidence="14">Catalyzes the attachment of arginine to tRNA(Arg) in a two-step reaction: arginine is first activated by ATP to form Arg-AMP and then transferred to the acceptor end of tRNA(Arg).</text>
</comment>
<dbReference type="PRINTS" id="PR01038">
    <property type="entry name" value="TRNASYNTHARG"/>
</dbReference>
<dbReference type="SUPFAM" id="SSF47323">
    <property type="entry name" value="Anticodon-binding domain of a subclass of class I aminoacyl-tRNA synthetases"/>
    <property type="match status" value="1"/>
</dbReference>
<comment type="similarity">
    <text evidence="2 15">Belongs to the class-I aminoacyl-tRNA synthetase family.</text>
</comment>
<keyword evidence="9 15" id="KW-0648">Protein biosynthesis</keyword>
<dbReference type="PROSITE" id="PS00178">
    <property type="entry name" value="AA_TRNA_LIGASE_I"/>
    <property type="match status" value="1"/>
</dbReference>
<keyword evidence="17" id="KW-1185">Reference proteome</keyword>
<evidence type="ECO:0000256" key="1">
    <source>
        <dbReference type="ARBA" id="ARBA00004496"/>
    </source>
</evidence>
<dbReference type="EC" id="6.1.1.19" evidence="4"/>
<dbReference type="InterPro" id="IPR035684">
    <property type="entry name" value="ArgRS_core"/>
</dbReference>
<keyword evidence="8 15" id="KW-0067">ATP-binding</keyword>
<evidence type="ECO:0000256" key="3">
    <source>
        <dbReference type="ARBA" id="ARBA00011245"/>
    </source>
</evidence>
<comment type="subunit">
    <text evidence="3">Monomer.</text>
</comment>
<dbReference type="CTD" id="40929"/>
<evidence type="ECO:0000256" key="8">
    <source>
        <dbReference type="ARBA" id="ARBA00022840"/>
    </source>
</evidence>
<keyword evidence="10 15" id="KW-0030">Aminoacyl-tRNA synthetase</keyword>
<feature type="domain" description="DALR anticodon binding" evidence="16">
    <location>
        <begin position="431"/>
        <end position="549"/>
    </location>
</feature>
<evidence type="ECO:0000259" key="16">
    <source>
        <dbReference type="SMART" id="SM00836"/>
    </source>
</evidence>
<organism evidence="17 18">
    <name type="scientific">Galendromus occidentalis</name>
    <name type="common">western predatory mite</name>
    <dbReference type="NCBI Taxonomy" id="34638"/>
    <lineage>
        <taxon>Eukaryota</taxon>
        <taxon>Metazoa</taxon>
        <taxon>Ecdysozoa</taxon>
        <taxon>Arthropoda</taxon>
        <taxon>Chelicerata</taxon>
        <taxon>Arachnida</taxon>
        <taxon>Acari</taxon>
        <taxon>Parasitiformes</taxon>
        <taxon>Mesostigmata</taxon>
        <taxon>Gamasina</taxon>
        <taxon>Phytoseioidea</taxon>
        <taxon>Phytoseiidae</taxon>
        <taxon>Typhlodrominae</taxon>
        <taxon>Galendromus</taxon>
    </lineage>
</organism>
<comment type="catalytic activity">
    <reaction evidence="13">
        <text>tRNA(Arg) + L-arginine + ATP = L-arginyl-tRNA(Arg) + AMP + diphosphate</text>
        <dbReference type="Rhea" id="RHEA:20301"/>
        <dbReference type="Rhea" id="RHEA-COMP:9658"/>
        <dbReference type="Rhea" id="RHEA-COMP:9673"/>
        <dbReference type="ChEBI" id="CHEBI:30616"/>
        <dbReference type="ChEBI" id="CHEBI:32682"/>
        <dbReference type="ChEBI" id="CHEBI:33019"/>
        <dbReference type="ChEBI" id="CHEBI:78442"/>
        <dbReference type="ChEBI" id="CHEBI:78513"/>
        <dbReference type="ChEBI" id="CHEBI:456215"/>
        <dbReference type="EC" id="6.1.1.19"/>
    </reaction>
</comment>
<dbReference type="FunFam" id="3.40.50.620:FF:000116">
    <property type="entry name" value="Arginine--tRNA ligase"/>
    <property type="match status" value="1"/>
</dbReference>
<dbReference type="SMART" id="SM00836">
    <property type="entry name" value="DALR_1"/>
    <property type="match status" value="1"/>
</dbReference>
<dbReference type="PANTHER" id="PTHR11956:SF11">
    <property type="entry name" value="ARGININE--TRNA LIGASE, MITOCHONDRIAL-RELATED"/>
    <property type="match status" value="1"/>
</dbReference>
<dbReference type="AlphaFoldDB" id="A0AAJ6VY03"/>
<evidence type="ECO:0000256" key="9">
    <source>
        <dbReference type="ARBA" id="ARBA00022917"/>
    </source>
</evidence>
<comment type="subcellular location">
    <subcellularLocation>
        <location evidence="1">Cytoplasm</location>
    </subcellularLocation>
</comment>
<evidence type="ECO:0000256" key="12">
    <source>
        <dbReference type="ARBA" id="ARBA00039495"/>
    </source>
</evidence>
<dbReference type="SUPFAM" id="SSF52374">
    <property type="entry name" value="Nucleotidylyl transferase"/>
    <property type="match status" value="1"/>
</dbReference>
<evidence type="ECO:0000256" key="10">
    <source>
        <dbReference type="ARBA" id="ARBA00023146"/>
    </source>
</evidence>
<evidence type="ECO:0000256" key="5">
    <source>
        <dbReference type="ARBA" id="ARBA00022490"/>
    </source>
</evidence>
<sequence length="549" mass="62436">MRFCRSPTYIDLKHKIAEKVRKTAQKTDLPTRALLSCISTNDCQLDFTPAAGRQLETENINSLKPISSENFTGEDLARCILSNKNVTSILLHNIPTQKLVVDYSSPNIAKPFHVGHLRSTILGNYLANLKQYLGDEVVRINYLGDWGTQFGILSAAFQQIGSEDRLRKDPLNHLVDVYVKGNKMSQADEAFKQRALDEFAKLEADEKTIKDFWWKIRDISLKEYFKIYAKLGIKFDLIQGESAHHKDTLDLVESMTREKLLVEKDGLRGLITEAGKFVPLVKSNGSTLYLTRDICAAISRKKKFNADSLLYVTDISQAEHFQNLDDCLKVLRRGDFDIVHVKFSKIPGLSTREGQVVLLQEVLDEAARRALESMKIAQTTKVAGEEMEKTAFDLGLSALFVKTMDSRRLGRTAPFNWETCFSWKGNSGIALQYAHARICTLLETNKGVEPKFHEDQLCKLLEDPNIREAILHLARFDECLLRSDTSLESCELVLYLFQLRHVINRTFKSARVKDEILQLAEMRLLVLVRLQEALAEGLRLLGLRPVKKM</sequence>
<dbReference type="Gene3D" id="3.40.50.620">
    <property type="entry name" value="HUPs"/>
    <property type="match status" value="1"/>
</dbReference>
<gene>
    <name evidence="18" type="primary">LOC100900829</name>
</gene>
<reference evidence="18" key="1">
    <citation type="submission" date="2025-08" db="UniProtKB">
        <authorList>
            <consortium name="RefSeq"/>
        </authorList>
    </citation>
    <scope>IDENTIFICATION</scope>
</reference>
<dbReference type="PANTHER" id="PTHR11956">
    <property type="entry name" value="ARGINYL-TRNA SYNTHETASE"/>
    <property type="match status" value="1"/>
</dbReference>
<dbReference type="InterPro" id="IPR001412">
    <property type="entry name" value="aa-tRNA-synth_I_CS"/>
</dbReference>
<evidence type="ECO:0000256" key="14">
    <source>
        <dbReference type="ARBA" id="ARBA00049595"/>
    </source>
</evidence>
<proteinExistence type="inferred from homology"/>
<dbReference type="InterPro" id="IPR008909">
    <property type="entry name" value="DALR_anticod-bd"/>
</dbReference>
<accession>A0AAJ6VY03</accession>
<dbReference type="GO" id="GO:0005524">
    <property type="term" value="F:ATP binding"/>
    <property type="evidence" value="ECO:0007669"/>
    <property type="project" value="UniProtKB-KW"/>
</dbReference>
<dbReference type="FunFam" id="1.10.730.10:FF:000006">
    <property type="entry name" value="Arginyl-tRNA synthetase 2, mitochondrial"/>
    <property type="match status" value="1"/>
</dbReference>
<evidence type="ECO:0000256" key="6">
    <source>
        <dbReference type="ARBA" id="ARBA00022598"/>
    </source>
</evidence>
<keyword evidence="5" id="KW-0963">Cytoplasm</keyword>
<dbReference type="NCBIfam" id="TIGR00456">
    <property type="entry name" value="argS"/>
    <property type="match status" value="1"/>
</dbReference>
<evidence type="ECO:0000256" key="4">
    <source>
        <dbReference type="ARBA" id="ARBA00012837"/>
    </source>
</evidence>
<dbReference type="InterPro" id="IPR009080">
    <property type="entry name" value="tRNAsynth_Ia_anticodon-bd"/>
</dbReference>
<dbReference type="GO" id="GO:0006420">
    <property type="term" value="P:arginyl-tRNA aminoacylation"/>
    <property type="evidence" value="ECO:0007669"/>
    <property type="project" value="InterPro"/>
</dbReference>
<evidence type="ECO:0000256" key="7">
    <source>
        <dbReference type="ARBA" id="ARBA00022741"/>
    </source>
</evidence>
<dbReference type="GO" id="GO:0005739">
    <property type="term" value="C:mitochondrion"/>
    <property type="evidence" value="ECO:0007669"/>
    <property type="project" value="TreeGrafter"/>
</dbReference>
<dbReference type="GO" id="GO:0004814">
    <property type="term" value="F:arginine-tRNA ligase activity"/>
    <property type="evidence" value="ECO:0007669"/>
    <property type="project" value="UniProtKB-EC"/>
</dbReference>
<evidence type="ECO:0000256" key="15">
    <source>
        <dbReference type="RuleBase" id="RU363038"/>
    </source>
</evidence>
<name>A0AAJ6VY03_9ACAR</name>
<dbReference type="RefSeq" id="XP_003743474.2">
    <property type="nucleotide sequence ID" value="XM_003743426.2"/>
</dbReference>
<dbReference type="InterPro" id="IPR001278">
    <property type="entry name" value="Arg-tRNA-ligase"/>
</dbReference>
<dbReference type="GeneID" id="100900829"/>
<protein>
    <recommendedName>
        <fullName evidence="12">Probable arginine--tRNA ligase, mitochondrial</fullName>
        <ecNumber evidence="4">6.1.1.19</ecNumber>
    </recommendedName>
    <alternativeName>
        <fullName evidence="11">Arginyl-tRNA synthetase</fullName>
    </alternativeName>
</protein>
<dbReference type="KEGG" id="goe:100900829"/>
<keyword evidence="7 15" id="KW-0547">Nucleotide-binding</keyword>
<dbReference type="Proteomes" id="UP000694867">
    <property type="component" value="Unplaced"/>
</dbReference>
<dbReference type="InterPro" id="IPR014729">
    <property type="entry name" value="Rossmann-like_a/b/a_fold"/>
</dbReference>
<dbReference type="Pfam" id="PF00750">
    <property type="entry name" value="tRNA-synt_1d"/>
    <property type="match status" value="1"/>
</dbReference>
<dbReference type="Gene3D" id="1.10.730.10">
    <property type="entry name" value="Isoleucyl-tRNA Synthetase, Domain 1"/>
    <property type="match status" value="1"/>
</dbReference>
<evidence type="ECO:0000256" key="11">
    <source>
        <dbReference type="ARBA" id="ARBA00033033"/>
    </source>
</evidence>